<feature type="region of interest" description="Disordered" evidence="5">
    <location>
        <begin position="22"/>
        <end position="55"/>
    </location>
</feature>
<evidence type="ECO:0000313" key="11">
    <source>
        <dbReference type="RefSeq" id="XP_065666912.1"/>
    </source>
</evidence>
<evidence type="ECO:0000313" key="10">
    <source>
        <dbReference type="RefSeq" id="XP_065666910.1"/>
    </source>
</evidence>
<feature type="domain" description="Rho-GAP" evidence="8">
    <location>
        <begin position="287"/>
        <end position="478"/>
    </location>
</feature>
<dbReference type="PROSITE" id="PS50001">
    <property type="entry name" value="SH2"/>
    <property type="match status" value="1"/>
</dbReference>
<dbReference type="SMART" id="SM00109">
    <property type="entry name" value="C1"/>
    <property type="match status" value="1"/>
</dbReference>
<dbReference type="Pfam" id="PF00130">
    <property type="entry name" value="C1_1"/>
    <property type="match status" value="1"/>
</dbReference>
<evidence type="ECO:0000313" key="9">
    <source>
        <dbReference type="Proteomes" id="UP001652625"/>
    </source>
</evidence>
<dbReference type="PRINTS" id="PR00008">
    <property type="entry name" value="DAGPEDOMAIN"/>
</dbReference>
<keyword evidence="9" id="KW-1185">Reference proteome</keyword>
<evidence type="ECO:0000259" key="6">
    <source>
        <dbReference type="PROSITE" id="PS50001"/>
    </source>
</evidence>
<dbReference type="PROSITE" id="PS50081">
    <property type="entry name" value="ZF_DAG_PE_2"/>
    <property type="match status" value="1"/>
</dbReference>
<accession>A0ABM4CYF4</accession>
<dbReference type="InterPro" id="IPR020454">
    <property type="entry name" value="DAG/PE-bd"/>
</dbReference>
<evidence type="ECO:0000259" key="7">
    <source>
        <dbReference type="PROSITE" id="PS50081"/>
    </source>
</evidence>
<dbReference type="GeneID" id="100212250"/>
<dbReference type="Gene3D" id="1.10.555.10">
    <property type="entry name" value="Rho GTPase activation protein"/>
    <property type="match status" value="1"/>
</dbReference>
<feature type="compositionally biased region" description="Basic residues" evidence="5">
    <location>
        <begin position="22"/>
        <end position="31"/>
    </location>
</feature>
<evidence type="ECO:0000256" key="5">
    <source>
        <dbReference type="SAM" id="MobiDB-lite"/>
    </source>
</evidence>
<dbReference type="InterPro" id="IPR008936">
    <property type="entry name" value="Rho_GTPase_activation_prot"/>
</dbReference>
<keyword evidence="3" id="KW-0862">Zinc</keyword>
<evidence type="ECO:0000259" key="8">
    <source>
        <dbReference type="PROSITE" id="PS50238"/>
    </source>
</evidence>
<organism evidence="9 11">
    <name type="scientific">Hydra vulgaris</name>
    <name type="common">Hydra</name>
    <name type="synonym">Hydra attenuata</name>
    <dbReference type="NCBI Taxonomy" id="6087"/>
    <lineage>
        <taxon>Eukaryota</taxon>
        <taxon>Metazoa</taxon>
        <taxon>Cnidaria</taxon>
        <taxon>Hydrozoa</taxon>
        <taxon>Hydroidolina</taxon>
        <taxon>Anthoathecata</taxon>
        <taxon>Aplanulata</taxon>
        <taxon>Hydridae</taxon>
        <taxon>Hydra</taxon>
    </lineage>
</organism>
<dbReference type="PROSITE" id="PS00479">
    <property type="entry name" value="ZF_DAG_PE_1"/>
    <property type="match status" value="1"/>
</dbReference>
<dbReference type="PROSITE" id="PS50238">
    <property type="entry name" value="RHOGAP"/>
    <property type="match status" value="1"/>
</dbReference>
<dbReference type="InterPro" id="IPR002219">
    <property type="entry name" value="PKC_DAG/PE"/>
</dbReference>
<dbReference type="InterPro" id="IPR036860">
    <property type="entry name" value="SH2_dom_sf"/>
</dbReference>
<dbReference type="RefSeq" id="XP_065666910.1">
    <property type="nucleotide sequence ID" value="XM_065810838.1"/>
</dbReference>
<dbReference type="Gene3D" id="3.30.60.20">
    <property type="match status" value="1"/>
</dbReference>
<reference evidence="10 11" key="1">
    <citation type="submission" date="2025-05" db="UniProtKB">
        <authorList>
            <consortium name="RefSeq"/>
        </authorList>
    </citation>
    <scope>IDENTIFICATION</scope>
</reference>
<dbReference type="Gene3D" id="3.30.505.10">
    <property type="entry name" value="SH2 domain"/>
    <property type="match status" value="1"/>
</dbReference>
<dbReference type="Pfam" id="PF00017">
    <property type="entry name" value="SH2"/>
    <property type="match status" value="1"/>
</dbReference>
<dbReference type="SUPFAM" id="SSF55550">
    <property type="entry name" value="SH2 domain"/>
    <property type="match status" value="1"/>
</dbReference>
<protein>
    <submittedName>
        <fullName evidence="10 11">N-chimaerin isoform X4</fullName>
    </submittedName>
</protein>
<dbReference type="Proteomes" id="UP001652625">
    <property type="component" value="Chromosome 11"/>
</dbReference>
<evidence type="ECO:0000256" key="2">
    <source>
        <dbReference type="ARBA" id="ARBA00022723"/>
    </source>
</evidence>
<sequence length="480" mass="55396">MIEENDKSNGFSNISSFVRRSLRRGSTRNKQHSMLPPEKPLIPNANEKFQNEKPSNQVEPVWKSHLYQMQLKAPKPKRVVCNTVLENRPSIYGKEFHGAISREEAEKLVMKDEGCYLTRESERLPGTYALTFRFNNAPKNYRLYYDTDEKMHYVGEKQFETIHDLVADGLITLYVDTYAKDYIEQMAANVTQNLIGNEPDRAKDENDNEGVKKPSFKASEVAKEHNFKTQTYYGPHWCDYCKNFMWGLKSQGVRCQDCSYDCHQQCSKAVPNQCSPDKKLVKRVFGVDLTTLIKAHNLKRPQVVDSCIKEIEERGMEVEGLYRVPGYADDITYLQNCIDKDGVLPDITQNGVKDVNVLCGLLKLYLRMLPIPIITFDLYDKFIDAIKQEDAFEQIKSLSSAIKELPPAHYETLKYLCRHLQRLSKYKDKNLMSSENLGIVFGPTLMRPPDHLALMAVGNIYFQKRIVQLLIEEQDVLFDN</sequence>
<keyword evidence="2" id="KW-0479">Metal-binding</keyword>
<dbReference type="PRINTS" id="PR00401">
    <property type="entry name" value="SH2DOMAIN"/>
</dbReference>
<feature type="domain" description="Phorbol-ester/DAG-type" evidence="7">
    <location>
        <begin position="224"/>
        <end position="274"/>
    </location>
</feature>
<dbReference type="PANTHER" id="PTHR46075:SF2">
    <property type="entry name" value="RHO GTPASE ACTIVATING PROTEIN AT 5A, ISOFORM A"/>
    <property type="match status" value="1"/>
</dbReference>
<dbReference type="SMART" id="SM00252">
    <property type="entry name" value="SH2"/>
    <property type="match status" value="1"/>
</dbReference>
<evidence type="ECO:0000256" key="1">
    <source>
        <dbReference type="ARBA" id="ARBA00022468"/>
    </source>
</evidence>
<evidence type="ECO:0000256" key="3">
    <source>
        <dbReference type="ARBA" id="ARBA00022833"/>
    </source>
</evidence>
<dbReference type="InterPro" id="IPR000198">
    <property type="entry name" value="RhoGAP_dom"/>
</dbReference>
<dbReference type="PANTHER" id="PTHR46075">
    <property type="entry name" value="CHIMERIN FAMILY MEMBER"/>
    <property type="match status" value="1"/>
</dbReference>
<dbReference type="Pfam" id="PF00620">
    <property type="entry name" value="RhoGAP"/>
    <property type="match status" value="1"/>
</dbReference>
<dbReference type="SUPFAM" id="SSF48350">
    <property type="entry name" value="GTPase activation domain, GAP"/>
    <property type="match status" value="1"/>
</dbReference>
<feature type="domain" description="SH2" evidence="6">
    <location>
        <begin position="95"/>
        <end position="166"/>
    </location>
</feature>
<dbReference type="InterPro" id="IPR046349">
    <property type="entry name" value="C1-like_sf"/>
</dbReference>
<dbReference type="SUPFAM" id="SSF57889">
    <property type="entry name" value="Cysteine-rich domain"/>
    <property type="match status" value="1"/>
</dbReference>
<dbReference type="RefSeq" id="XP_065666912.1">
    <property type="nucleotide sequence ID" value="XM_065810840.1"/>
</dbReference>
<keyword evidence="1" id="KW-0343">GTPase activation</keyword>
<dbReference type="InterPro" id="IPR000980">
    <property type="entry name" value="SH2"/>
</dbReference>
<gene>
    <name evidence="10 11" type="primary">LOC100212250</name>
</gene>
<dbReference type="InterPro" id="IPR051854">
    <property type="entry name" value="Rho-type_GAP"/>
</dbReference>
<evidence type="ECO:0000256" key="4">
    <source>
        <dbReference type="PROSITE-ProRule" id="PRU00191"/>
    </source>
</evidence>
<keyword evidence="4" id="KW-0727">SH2 domain</keyword>
<dbReference type="CDD" id="cd20806">
    <property type="entry name" value="C1_CHN"/>
    <property type="match status" value="1"/>
</dbReference>
<name>A0ABM4CYF4_HYDVU</name>
<proteinExistence type="predicted"/>
<dbReference type="SMART" id="SM00324">
    <property type="entry name" value="RhoGAP"/>
    <property type="match status" value="1"/>
</dbReference>